<protein>
    <submittedName>
        <fullName evidence="3">MarR family transcriptional regulator</fullName>
    </submittedName>
</protein>
<name>A0A838LA06_9SPHN</name>
<reference evidence="3 4" key="1">
    <citation type="submission" date="2020-07" db="EMBL/GenBank/DDBJ databases">
        <authorList>
            <person name="Sun Q."/>
        </authorList>
    </citation>
    <scope>NUCLEOTIDE SEQUENCE [LARGE SCALE GENOMIC DNA]</scope>
    <source>
        <strain evidence="3 4">CGMCC 1.13654</strain>
    </source>
</reference>
<dbReference type="EMBL" id="JACEIB010000006">
    <property type="protein sequence ID" value="MBA2934338.1"/>
    <property type="molecule type" value="Genomic_DNA"/>
</dbReference>
<sequence>MNGDRLDQWTDKLVRYVRSGLPDLTNRQMAMVLLIYRTDGPHTVRGMAKVLAVTKPVVTRALTTLCKLGLARREIDTADRRSLYIRPTEAGTAFLRDLDSMTSPLPNGGSARLAIGSDGKSRS</sequence>
<dbReference type="Proteomes" id="UP000570166">
    <property type="component" value="Unassembled WGS sequence"/>
</dbReference>
<dbReference type="SUPFAM" id="SSF46785">
    <property type="entry name" value="Winged helix' DNA-binding domain"/>
    <property type="match status" value="1"/>
</dbReference>
<dbReference type="GO" id="GO:0003700">
    <property type="term" value="F:DNA-binding transcription factor activity"/>
    <property type="evidence" value="ECO:0007669"/>
    <property type="project" value="InterPro"/>
</dbReference>
<dbReference type="InterPro" id="IPR036388">
    <property type="entry name" value="WH-like_DNA-bd_sf"/>
</dbReference>
<dbReference type="InterPro" id="IPR036390">
    <property type="entry name" value="WH_DNA-bd_sf"/>
</dbReference>
<dbReference type="Pfam" id="PF12802">
    <property type="entry name" value="MarR_2"/>
    <property type="match status" value="1"/>
</dbReference>
<accession>A0A838LA06</accession>
<dbReference type="SMART" id="SM00347">
    <property type="entry name" value="HTH_MARR"/>
    <property type="match status" value="1"/>
</dbReference>
<feature type="domain" description="HTH marR-type" evidence="2">
    <location>
        <begin position="1"/>
        <end position="123"/>
    </location>
</feature>
<dbReference type="PROSITE" id="PS50995">
    <property type="entry name" value="HTH_MARR_2"/>
    <property type="match status" value="1"/>
</dbReference>
<evidence type="ECO:0000313" key="4">
    <source>
        <dbReference type="Proteomes" id="UP000570166"/>
    </source>
</evidence>
<evidence type="ECO:0000259" key="2">
    <source>
        <dbReference type="PROSITE" id="PS50995"/>
    </source>
</evidence>
<evidence type="ECO:0000313" key="3">
    <source>
        <dbReference type="EMBL" id="MBA2934338.1"/>
    </source>
</evidence>
<evidence type="ECO:0000256" key="1">
    <source>
        <dbReference type="SAM" id="MobiDB-lite"/>
    </source>
</evidence>
<dbReference type="PANTHER" id="PTHR33164">
    <property type="entry name" value="TRANSCRIPTIONAL REGULATOR, MARR FAMILY"/>
    <property type="match status" value="1"/>
</dbReference>
<dbReference type="Gene3D" id="1.10.10.10">
    <property type="entry name" value="Winged helix-like DNA-binding domain superfamily/Winged helix DNA-binding domain"/>
    <property type="match status" value="1"/>
</dbReference>
<dbReference type="PANTHER" id="PTHR33164:SF43">
    <property type="entry name" value="HTH-TYPE TRANSCRIPTIONAL REPRESSOR YETL"/>
    <property type="match status" value="1"/>
</dbReference>
<dbReference type="RefSeq" id="WP_160365831.1">
    <property type="nucleotide sequence ID" value="NZ_JACEIB010000006.1"/>
</dbReference>
<dbReference type="InterPro" id="IPR039422">
    <property type="entry name" value="MarR/SlyA-like"/>
</dbReference>
<feature type="region of interest" description="Disordered" evidence="1">
    <location>
        <begin position="101"/>
        <end position="123"/>
    </location>
</feature>
<dbReference type="InterPro" id="IPR000835">
    <property type="entry name" value="HTH_MarR-typ"/>
</dbReference>
<gene>
    <name evidence="3" type="ORF">HZF05_09530</name>
</gene>
<comment type="caution">
    <text evidence="3">The sequence shown here is derived from an EMBL/GenBank/DDBJ whole genome shotgun (WGS) entry which is preliminary data.</text>
</comment>
<organism evidence="3 4">
    <name type="scientific">Sphingomonas chungangi</name>
    <dbReference type="NCBI Taxonomy" id="2683589"/>
    <lineage>
        <taxon>Bacteria</taxon>
        <taxon>Pseudomonadati</taxon>
        <taxon>Pseudomonadota</taxon>
        <taxon>Alphaproteobacteria</taxon>
        <taxon>Sphingomonadales</taxon>
        <taxon>Sphingomonadaceae</taxon>
        <taxon>Sphingomonas</taxon>
    </lineage>
</organism>
<dbReference type="GO" id="GO:0006950">
    <property type="term" value="P:response to stress"/>
    <property type="evidence" value="ECO:0007669"/>
    <property type="project" value="TreeGrafter"/>
</dbReference>
<keyword evidence="4" id="KW-1185">Reference proteome</keyword>
<proteinExistence type="predicted"/>
<dbReference type="AlphaFoldDB" id="A0A838LA06"/>